<dbReference type="PRINTS" id="PR00420">
    <property type="entry name" value="RNGMNOXGNASE"/>
</dbReference>
<dbReference type="GO" id="GO:0110142">
    <property type="term" value="C:ubiquinone biosynthesis complex"/>
    <property type="evidence" value="ECO:0007669"/>
    <property type="project" value="UniProtKB-ARBA"/>
</dbReference>
<dbReference type="AlphaFoldDB" id="A0A545TRY3"/>
<accession>A0A545TRY3</accession>
<evidence type="ECO:0000256" key="5">
    <source>
        <dbReference type="ARBA" id="ARBA00022827"/>
    </source>
</evidence>
<reference evidence="10 11" key="1">
    <citation type="submission" date="2019-06" db="EMBL/GenBank/DDBJ databases">
        <title>Whole genome sequence for Rhodospirillaceae sp. R148.</title>
        <authorList>
            <person name="Wang G."/>
        </authorList>
    </citation>
    <scope>NUCLEOTIDE SEQUENCE [LARGE SCALE GENOMIC DNA]</scope>
    <source>
        <strain evidence="10 11">R148</strain>
    </source>
</reference>
<keyword evidence="11" id="KW-1185">Reference proteome</keyword>
<dbReference type="InterPro" id="IPR036188">
    <property type="entry name" value="FAD/NAD-bd_sf"/>
</dbReference>
<dbReference type="InterPro" id="IPR051205">
    <property type="entry name" value="UbiH/COQ6_monooxygenase"/>
</dbReference>
<dbReference type="InterPro" id="IPR002938">
    <property type="entry name" value="FAD-bd"/>
</dbReference>
<dbReference type="Gene3D" id="3.50.50.60">
    <property type="entry name" value="FAD/NAD(P)-binding domain"/>
    <property type="match status" value="2"/>
</dbReference>
<evidence type="ECO:0000256" key="8">
    <source>
        <dbReference type="SAM" id="MobiDB-lite"/>
    </source>
</evidence>
<organism evidence="10 11">
    <name type="scientific">Denitrobaculum tricleocarpae</name>
    <dbReference type="NCBI Taxonomy" id="2591009"/>
    <lineage>
        <taxon>Bacteria</taxon>
        <taxon>Pseudomonadati</taxon>
        <taxon>Pseudomonadota</taxon>
        <taxon>Alphaproteobacteria</taxon>
        <taxon>Rhodospirillales</taxon>
        <taxon>Rhodospirillaceae</taxon>
        <taxon>Denitrobaculum</taxon>
    </lineage>
</organism>
<keyword evidence="5" id="KW-0274">FAD</keyword>
<dbReference type="PANTHER" id="PTHR43876:SF7">
    <property type="entry name" value="UBIQUINONE BIOSYNTHESIS MONOOXYGENASE COQ6, MITOCHONDRIAL"/>
    <property type="match status" value="1"/>
</dbReference>
<sequence length="411" mass="44645">MASALASAGVSVAVIDREDPARLVAAPYDGRSSALARGSQQMLNAIGVWPKMADAAQPILDIRVSDGKIGRPTSRLFLHYDHNDVAGEPMGYIVENRETRVAFQAHLPTLPTLTAFAPNSLAKLDRGAASGRGSGGPGSSGPGSSRVRAVLEDGQVLTAELVIAADGRNSMLRREAGIRSTNWDYAQCGIVGTVHHERPHDGVAHEHFLPAGPFALLPMVDGENGEYRSSLVWTESREVTPHMLALNDEDFSDQLQRRFGDSLGALRVPGKRWSYPLSMMHAERYSDHRLVLIGDAAHAIHPISGQGFNLGLKDVAALSECIVDARRLGLDIGSPQVLERYERWRRFDNIALIATTDGLNRLFSNDLPPVRLARDVGLAAVNRMPGLKRFFMKHAMGLVGDLPRLVQGRPL</sequence>
<name>A0A545TRY3_9PROT</name>
<dbReference type="NCBIfam" id="TIGR01988">
    <property type="entry name" value="Ubi-OHases"/>
    <property type="match status" value="1"/>
</dbReference>
<dbReference type="GO" id="GO:0071949">
    <property type="term" value="F:FAD binding"/>
    <property type="evidence" value="ECO:0007669"/>
    <property type="project" value="InterPro"/>
</dbReference>
<dbReference type="SUPFAM" id="SSF51905">
    <property type="entry name" value="FAD/NAD(P)-binding domain"/>
    <property type="match status" value="1"/>
</dbReference>
<gene>
    <name evidence="10" type="ORF">FKG95_13860</name>
</gene>
<dbReference type="FunFam" id="3.50.50.60:FF:000021">
    <property type="entry name" value="Ubiquinone biosynthesis monooxygenase COQ6"/>
    <property type="match status" value="1"/>
</dbReference>
<proteinExistence type="inferred from homology"/>
<keyword evidence="4" id="KW-0285">Flavoprotein</keyword>
<dbReference type="GO" id="GO:0004497">
    <property type="term" value="F:monooxygenase activity"/>
    <property type="evidence" value="ECO:0007669"/>
    <property type="project" value="UniProtKB-KW"/>
</dbReference>
<feature type="compositionally biased region" description="Gly residues" evidence="8">
    <location>
        <begin position="130"/>
        <end position="141"/>
    </location>
</feature>
<feature type="domain" description="FAD-binding" evidence="9">
    <location>
        <begin position="147"/>
        <end position="344"/>
    </location>
</feature>
<evidence type="ECO:0000313" key="11">
    <source>
        <dbReference type="Proteomes" id="UP000315252"/>
    </source>
</evidence>
<evidence type="ECO:0000256" key="1">
    <source>
        <dbReference type="ARBA" id="ARBA00001974"/>
    </source>
</evidence>
<comment type="cofactor">
    <cofactor evidence="1">
        <name>FAD</name>
        <dbReference type="ChEBI" id="CHEBI:57692"/>
    </cofactor>
</comment>
<comment type="pathway">
    <text evidence="2">Cofactor biosynthesis; ubiquinone biosynthesis.</text>
</comment>
<evidence type="ECO:0000313" key="10">
    <source>
        <dbReference type="EMBL" id="TQV79969.1"/>
    </source>
</evidence>
<comment type="similarity">
    <text evidence="3">Belongs to the UbiH/COQ6 family.</text>
</comment>
<protein>
    <submittedName>
        <fullName evidence="10">2-octaprenyl-6-methoxyphenyl hydroxylase</fullName>
    </submittedName>
</protein>
<dbReference type="PANTHER" id="PTHR43876">
    <property type="entry name" value="UBIQUINONE BIOSYNTHESIS MONOOXYGENASE COQ6, MITOCHONDRIAL"/>
    <property type="match status" value="1"/>
</dbReference>
<dbReference type="OrthoDB" id="9796623at2"/>
<comment type="caution">
    <text evidence="10">The sequence shown here is derived from an EMBL/GenBank/DDBJ whole genome shotgun (WGS) entry which is preliminary data.</text>
</comment>
<evidence type="ECO:0000256" key="2">
    <source>
        <dbReference type="ARBA" id="ARBA00004749"/>
    </source>
</evidence>
<dbReference type="Proteomes" id="UP000315252">
    <property type="component" value="Unassembled WGS sequence"/>
</dbReference>
<evidence type="ECO:0000259" key="9">
    <source>
        <dbReference type="Pfam" id="PF01494"/>
    </source>
</evidence>
<evidence type="ECO:0000256" key="7">
    <source>
        <dbReference type="ARBA" id="ARBA00023033"/>
    </source>
</evidence>
<evidence type="ECO:0000256" key="3">
    <source>
        <dbReference type="ARBA" id="ARBA00005349"/>
    </source>
</evidence>
<dbReference type="GO" id="GO:0016705">
    <property type="term" value="F:oxidoreductase activity, acting on paired donors, with incorporation or reduction of molecular oxygen"/>
    <property type="evidence" value="ECO:0007669"/>
    <property type="project" value="InterPro"/>
</dbReference>
<dbReference type="InterPro" id="IPR010971">
    <property type="entry name" value="UbiH/COQ6"/>
</dbReference>
<keyword evidence="7" id="KW-0503">Monooxygenase</keyword>
<dbReference type="UniPathway" id="UPA00232"/>
<evidence type="ECO:0000256" key="4">
    <source>
        <dbReference type="ARBA" id="ARBA00022630"/>
    </source>
</evidence>
<dbReference type="Pfam" id="PF01494">
    <property type="entry name" value="FAD_binding_3"/>
    <property type="match status" value="1"/>
</dbReference>
<keyword evidence="6" id="KW-0560">Oxidoreductase</keyword>
<dbReference type="EMBL" id="VHSH01000004">
    <property type="protein sequence ID" value="TQV79969.1"/>
    <property type="molecule type" value="Genomic_DNA"/>
</dbReference>
<feature type="region of interest" description="Disordered" evidence="8">
    <location>
        <begin position="126"/>
        <end position="146"/>
    </location>
</feature>
<dbReference type="GO" id="GO:0006744">
    <property type="term" value="P:ubiquinone biosynthetic process"/>
    <property type="evidence" value="ECO:0007669"/>
    <property type="project" value="UniProtKB-UniPathway"/>
</dbReference>
<evidence type="ECO:0000256" key="6">
    <source>
        <dbReference type="ARBA" id="ARBA00023002"/>
    </source>
</evidence>